<organism evidence="5 6">
    <name type="scientific">Paenibacillus plantarum</name>
    <dbReference type="NCBI Taxonomy" id="2654975"/>
    <lineage>
        <taxon>Bacteria</taxon>
        <taxon>Bacillati</taxon>
        <taxon>Bacillota</taxon>
        <taxon>Bacilli</taxon>
        <taxon>Bacillales</taxon>
        <taxon>Paenibacillaceae</taxon>
        <taxon>Paenibacillus</taxon>
    </lineage>
</organism>
<reference evidence="5 6" key="1">
    <citation type="submission" date="2019-10" db="EMBL/GenBank/DDBJ databases">
        <title>Description of Paenibacillus humi sp. nov.</title>
        <authorList>
            <person name="Carlier A."/>
            <person name="Qi S."/>
        </authorList>
    </citation>
    <scope>NUCLEOTIDE SEQUENCE [LARGE SCALE GENOMIC DNA]</scope>
    <source>
        <strain evidence="5 6">LMG 31461</strain>
    </source>
</reference>
<dbReference type="Gene3D" id="2.20.230.10">
    <property type="entry name" value="Resuscitation-promoting factor rpfb"/>
    <property type="match status" value="1"/>
</dbReference>
<keyword evidence="1" id="KW-0732">Signal</keyword>
<dbReference type="InterPro" id="IPR052913">
    <property type="entry name" value="Glycopeptide_resist_protein"/>
</dbReference>
<keyword evidence="6" id="KW-1185">Reference proteome</keyword>
<feature type="region of interest" description="Disordered" evidence="2">
    <location>
        <begin position="498"/>
        <end position="522"/>
    </location>
</feature>
<protein>
    <recommendedName>
        <fullName evidence="4">G5 domain-containing protein</fullName>
    </recommendedName>
</protein>
<evidence type="ECO:0000256" key="3">
    <source>
        <dbReference type="SAM" id="Phobius"/>
    </source>
</evidence>
<name>A0ABX1XE00_9BACL</name>
<keyword evidence="3" id="KW-0472">Membrane</keyword>
<evidence type="ECO:0000256" key="2">
    <source>
        <dbReference type="SAM" id="MobiDB-lite"/>
    </source>
</evidence>
<dbReference type="Proteomes" id="UP000653578">
    <property type="component" value="Unassembled WGS sequence"/>
</dbReference>
<evidence type="ECO:0000313" key="5">
    <source>
        <dbReference type="EMBL" id="NOU66700.1"/>
    </source>
</evidence>
<dbReference type="EMBL" id="WHNY01000065">
    <property type="protein sequence ID" value="NOU66700.1"/>
    <property type="molecule type" value="Genomic_DNA"/>
</dbReference>
<accession>A0ABX1XE00</accession>
<dbReference type="PANTHER" id="PTHR35788">
    <property type="entry name" value="EXPORTED PROTEIN-RELATED"/>
    <property type="match status" value="1"/>
</dbReference>
<dbReference type="InterPro" id="IPR011098">
    <property type="entry name" value="G5_dom"/>
</dbReference>
<dbReference type="InterPro" id="IPR007391">
    <property type="entry name" value="Vancomycin_resist_VanW"/>
</dbReference>
<dbReference type="SMART" id="SM01208">
    <property type="entry name" value="G5"/>
    <property type="match status" value="1"/>
</dbReference>
<feature type="transmembrane region" description="Helical" evidence="3">
    <location>
        <begin position="54"/>
        <end position="74"/>
    </location>
</feature>
<keyword evidence="3" id="KW-1133">Transmembrane helix</keyword>
<dbReference type="PANTHER" id="PTHR35788:SF1">
    <property type="entry name" value="EXPORTED PROTEIN"/>
    <property type="match status" value="1"/>
</dbReference>
<evidence type="ECO:0000313" key="6">
    <source>
        <dbReference type="Proteomes" id="UP000653578"/>
    </source>
</evidence>
<feature type="domain" description="G5" evidence="4">
    <location>
        <begin position="420"/>
        <end position="499"/>
    </location>
</feature>
<sequence length="522" mass="57664">MGNTVIIPCIAHILAESGLCTKLASRLIHIKRQAVSHSYVKEWLFMTRSFRNPILYFSLALGLFVTCGTALYIYGSQSTFPKNVTIAGWRVGGMPYATFQSESEQRLKRLAAFPVLLHTSYPEVPAKELSLGQLGIRYDKNLLTQSLQHLTSGSPFERAKARWTLRNANIPLNVSLDPTQLTATVKDNWKELYTKQPIAAKRILKSQDQVDYEPERNVLRIDTAHLQEQLQSIAPSLGTLTHTAPLGLSLPIYELSPTITMASLKRQGIDGKISEFTTSFPQSGEGRVHNIRATATSIQDYLMAPGDTFDYSKIIAQTEAKFGYKEAPVILNGSLVPGIGGGICQVSTTLYNAVLRSGLEIVERRNHSLPVSYVPLGQDATFASGYINFKFRNNTNSYIWIRTITTDSAVTVKLFGHQTPTITYDIASKIVETIPPPVKYVNNPSLSPGLERPISAGKVGYKVETYRTKRENGTIVSKELISKDQYSPVPTVIAANRKGLQTEDPTPKQPMVEDGVSTLAVQ</sequence>
<evidence type="ECO:0000256" key="1">
    <source>
        <dbReference type="ARBA" id="ARBA00022729"/>
    </source>
</evidence>
<dbReference type="Pfam" id="PF04294">
    <property type="entry name" value="VanW"/>
    <property type="match status" value="1"/>
</dbReference>
<dbReference type="PROSITE" id="PS51109">
    <property type="entry name" value="G5"/>
    <property type="match status" value="1"/>
</dbReference>
<dbReference type="Pfam" id="PF12229">
    <property type="entry name" value="PG_binding_4"/>
    <property type="match status" value="1"/>
</dbReference>
<keyword evidence="3" id="KW-0812">Transmembrane</keyword>
<dbReference type="Pfam" id="PF07501">
    <property type="entry name" value="G5"/>
    <property type="match status" value="1"/>
</dbReference>
<gene>
    <name evidence="5" type="ORF">GC096_21885</name>
</gene>
<evidence type="ECO:0000259" key="4">
    <source>
        <dbReference type="PROSITE" id="PS51109"/>
    </source>
</evidence>
<dbReference type="InterPro" id="IPR022029">
    <property type="entry name" value="YoaR-like_PG-bd"/>
</dbReference>
<comment type="caution">
    <text evidence="5">The sequence shown here is derived from an EMBL/GenBank/DDBJ whole genome shotgun (WGS) entry which is preliminary data.</text>
</comment>
<proteinExistence type="predicted"/>